<proteinExistence type="predicted"/>
<comment type="caution">
    <text evidence="3">The sequence shown here is derived from an EMBL/GenBank/DDBJ whole genome shotgun (WGS) entry which is preliminary data.</text>
</comment>
<feature type="transmembrane region" description="Helical" evidence="1">
    <location>
        <begin position="289"/>
        <end position="311"/>
    </location>
</feature>
<keyword evidence="2" id="KW-0732">Signal</keyword>
<evidence type="ECO:0000256" key="1">
    <source>
        <dbReference type="SAM" id="Phobius"/>
    </source>
</evidence>
<dbReference type="AlphaFoldDB" id="A0A0C2J7P7"/>
<sequence>MHIHIALILVFCIPRVSNANVDCSLYSPYEIISVLKVYFFHEIPYCESEIEYHKMDDVVNEIKERCEKTQAVTEKTCVYKQDFKTLLGKLFDNRVLHSTLKEDLIDKVTNQAVDRGTGNPVPGFRLGGLNYIAKQLNSLFTDGNQFFLYMIPYKCLMDQLKEDHRLYLEASGNTEDVHYVKGLITEAKKVVSKTSAAIEDDVITAITTKGTMGEWIQNPFLRLSVRRWIEPQTEQPAPSDDEGGSCNAGFDVYPTIPISEINDEDPSTLFGEPEKMEDYPIKNISKTEIALFTVLLVALLAIVIFIVLIAWKPHLFKFEFVFTKKTETRE</sequence>
<keyword evidence="1" id="KW-0472">Membrane</keyword>
<gene>
    <name evidence="3" type="ORF">RF11_08205</name>
</gene>
<dbReference type="EMBL" id="JWZT01000640">
    <property type="protein sequence ID" value="KII73834.1"/>
    <property type="molecule type" value="Genomic_DNA"/>
</dbReference>
<evidence type="ECO:0000256" key="2">
    <source>
        <dbReference type="SAM" id="SignalP"/>
    </source>
</evidence>
<name>A0A0C2J7P7_THEKT</name>
<organism evidence="3 4">
    <name type="scientific">Thelohanellus kitauei</name>
    <name type="common">Myxosporean</name>
    <dbReference type="NCBI Taxonomy" id="669202"/>
    <lineage>
        <taxon>Eukaryota</taxon>
        <taxon>Metazoa</taxon>
        <taxon>Cnidaria</taxon>
        <taxon>Myxozoa</taxon>
        <taxon>Myxosporea</taxon>
        <taxon>Bivalvulida</taxon>
        <taxon>Platysporina</taxon>
        <taxon>Myxobolidae</taxon>
        <taxon>Thelohanellus</taxon>
    </lineage>
</organism>
<protein>
    <submittedName>
        <fullName evidence="3">Uncharacterized protein</fullName>
    </submittedName>
</protein>
<accession>A0A0C2J7P7</accession>
<keyword evidence="1" id="KW-0812">Transmembrane</keyword>
<feature type="chain" id="PRO_5002151115" evidence="2">
    <location>
        <begin position="20"/>
        <end position="330"/>
    </location>
</feature>
<dbReference type="Proteomes" id="UP000031668">
    <property type="component" value="Unassembled WGS sequence"/>
</dbReference>
<evidence type="ECO:0000313" key="3">
    <source>
        <dbReference type="EMBL" id="KII73834.1"/>
    </source>
</evidence>
<keyword evidence="1" id="KW-1133">Transmembrane helix</keyword>
<keyword evidence="4" id="KW-1185">Reference proteome</keyword>
<reference evidence="3 4" key="1">
    <citation type="journal article" date="2014" name="Genome Biol. Evol.">
        <title>The genome of the myxosporean Thelohanellus kitauei shows adaptations to nutrient acquisition within its fish host.</title>
        <authorList>
            <person name="Yang Y."/>
            <person name="Xiong J."/>
            <person name="Zhou Z."/>
            <person name="Huo F."/>
            <person name="Miao W."/>
            <person name="Ran C."/>
            <person name="Liu Y."/>
            <person name="Zhang J."/>
            <person name="Feng J."/>
            <person name="Wang M."/>
            <person name="Wang M."/>
            <person name="Wang L."/>
            <person name="Yao B."/>
        </authorList>
    </citation>
    <scope>NUCLEOTIDE SEQUENCE [LARGE SCALE GENOMIC DNA]</scope>
    <source>
        <strain evidence="3">Wuqing</strain>
    </source>
</reference>
<feature type="signal peptide" evidence="2">
    <location>
        <begin position="1"/>
        <end position="19"/>
    </location>
</feature>
<evidence type="ECO:0000313" key="4">
    <source>
        <dbReference type="Proteomes" id="UP000031668"/>
    </source>
</evidence>